<comment type="catalytic activity">
    <reaction evidence="8 9">
        <text>GTP + 4 H2O = 2,5-diamino-6-hydroxy-4-(5-phosphoribosylamino)-pyrimidine + formate + 2 phosphate + 3 H(+)</text>
        <dbReference type="Rhea" id="RHEA:23704"/>
        <dbReference type="ChEBI" id="CHEBI:15377"/>
        <dbReference type="ChEBI" id="CHEBI:15378"/>
        <dbReference type="ChEBI" id="CHEBI:15740"/>
        <dbReference type="ChEBI" id="CHEBI:37565"/>
        <dbReference type="ChEBI" id="CHEBI:43474"/>
        <dbReference type="ChEBI" id="CHEBI:58614"/>
        <dbReference type="EC" id="3.5.4.25"/>
    </reaction>
</comment>
<comment type="similarity">
    <text evidence="9">Belongs to the GTP cyclohydrolase II family.</text>
</comment>
<feature type="active site" description="Proton acceptor" evidence="9">
    <location>
        <position position="130"/>
    </location>
</feature>
<dbReference type="HAMAP" id="MF_00179">
    <property type="entry name" value="RibA"/>
    <property type="match status" value="1"/>
</dbReference>
<dbReference type="PANTHER" id="PTHR21327">
    <property type="entry name" value="GTP CYCLOHYDROLASE II-RELATED"/>
    <property type="match status" value="1"/>
</dbReference>
<evidence type="ECO:0000256" key="7">
    <source>
        <dbReference type="ARBA" id="ARBA00023134"/>
    </source>
</evidence>
<accession>A0A4U8UEE1</accession>
<evidence type="ECO:0000256" key="3">
    <source>
        <dbReference type="ARBA" id="ARBA00022723"/>
    </source>
</evidence>
<comment type="function">
    <text evidence="9">Catalyzes the conversion of GTP to 2,5-diamino-6-ribosylamino-4(3H)-pyrimidinone 5'-phosphate (DARP), formate and pyrophosphate.</text>
</comment>
<dbReference type="EC" id="3.5.4.25" evidence="9"/>
<sequence length="196" mass="22646">MQLIEVSKEANLPTKFGDFKIQSFREKKRVGDEVYYLDHLVIKSEELPKIPLVRVHSECLTGDALQSLKCDCGGELEMALKKIAKEQGMVIYLRQEGRGIGLFNKVNAYALQDKGLDTVEANLELGFKEDERDYSVVKFIFEFYALKQIRLLTNNPKKIEIFKQMVGVEREPIIIQCNRHNAHYLEVKKEKMGHLL</sequence>
<dbReference type="NCBIfam" id="TIGR00505">
    <property type="entry name" value="ribA"/>
    <property type="match status" value="1"/>
</dbReference>
<dbReference type="AlphaFoldDB" id="A0A4U8UEE1"/>
<gene>
    <name evidence="9 11" type="primary">ribA</name>
    <name evidence="11" type="ORF">LS72_006005</name>
</gene>
<evidence type="ECO:0000256" key="1">
    <source>
        <dbReference type="ARBA" id="ARBA00004853"/>
    </source>
</evidence>
<evidence type="ECO:0000256" key="6">
    <source>
        <dbReference type="ARBA" id="ARBA00022833"/>
    </source>
</evidence>
<dbReference type="CDD" id="cd00641">
    <property type="entry name" value="GTP_cyclohydro2"/>
    <property type="match status" value="1"/>
</dbReference>
<evidence type="ECO:0000313" key="11">
    <source>
        <dbReference type="EMBL" id="TLE15787.1"/>
    </source>
</evidence>
<feature type="binding site" evidence="9">
    <location>
        <position position="70"/>
    </location>
    <ligand>
        <name>Zn(2+)</name>
        <dbReference type="ChEBI" id="CHEBI:29105"/>
        <note>catalytic</note>
    </ligand>
</feature>
<feature type="binding site" evidence="9">
    <location>
        <position position="158"/>
    </location>
    <ligand>
        <name>GTP</name>
        <dbReference type="ChEBI" id="CHEBI:37565"/>
    </ligand>
</feature>
<keyword evidence="12" id="KW-1185">Reference proteome</keyword>
<evidence type="ECO:0000313" key="12">
    <source>
        <dbReference type="Proteomes" id="UP000029920"/>
    </source>
</evidence>
<feature type="binding site" evidence="9">
    <location>
        <position position="118"/>
    </location>
    <ligand>
        <name>GTP</name>
        <dbReference type="ChEBI" id="CHEBI:37565"/>
    </ligand>
</feature>
<keyword evidence="5 9" id="KW-0378">Hydrolase</keyword>
<feature type="binding site" evidence="9">
    <location>
        <position position="153"/>
    </location>
    <ligand>
        <name>GTP</name>
        <dbReference type="ChEBI" id="CHEBI:37565"/>
    </ligand>
</feature>
<dbReference type="PANTHER" id="PTHR21327:SF18">
    <property type="entry name" value="3,4-DIHYDROXY-2-BUTANONE 4-PHOSPHATE SYNTHASE"/>
    <property type="match status" value="1"/>
</dbReference>
<evidence type="ECO:0000256" key="9">
    <source>
        <dbReference type="HAMAP-Rule" id="MF_00179"/>
    </source>
</evidence>
<dbReference type="GO" id="GO:0005829">
    <property type="term" value="C:cytosol"/>
    <property type="evidence" value="ECO:0007669"/>
    <property type="project" value="TreeGrafter"/>
</dbReference>
<dbReference type="Pfam" id="PF00925">
    <property type="entry name" value="GTP_cyclohydro2"/>
    <property type="match status" value="1"/>
</dbReference>
<evidence type="ECO:0000256" key="5">
    <source>
        <dbReference type="ARBA" id="ARBA00022801"/>
    </source>
</evidence>
<feature type="binding site" evidence="9">
    <location>
        <begin position="54"/>
        <end position="58"/>
    </location>
    <ligand>
        <name>GTP</name>
        <dbReference type="ChEBI" id="CHEBI:37565"/>
    </ligand>
</feature>
<reference evidence="11 12" key="1">
    <citation type="journal article" date="2014" name="Genome Announc.">
        <title>Draft genome sequences of eight enterohepatic helicobacter species isolated from both laboratory and wild rodents.</title>
        <authorList>
            <person name="Sheh A."/>
            <person name="Shen Z."/>
            <person name="Fox J.G."/>
        </authorList>
    </citation>
    <scope>NUCLEOTIDE SEQUENCE [LARGE SCALE GENOMIC DNA]</scope>
    <source>
        <strain evidence="11 12">MIT-03-7007</strain>
    </source>
</reference>
<evidence type="ECO:0000259" key="10">
    <source>
        <dbReference type="Pfam" id="PF00925"/>
    </source>
</evidence>
<dbReference type="FunFam" id="3.40.50.10990:FF:000002">
    <property type="entry name" value="GTP cyclohydrolase-2"/>
    <property type="match status" value="1"/>
</dbReference>
<name>A0A4U8UEE1_9HELI</name>
<comment type="pathway">
    <text evidence="1 9">Cofactor biosynthesis; riboflavin biosynthesis; 5-amino-6-(D-ribitylamino)uracil from GTP: step 1/4.</text>
</comment>
<feature type="binding site" evidence="9">
    <location>
        <begin position="96"/>
        <end position="98"/>
    </location>
    <ligand>
        <name>GTP</name>
        <dbReference type="ChEBI" id="CHEBI:37565"/>
    </ligand>
</feature>
<dbReference type="EMBL" id="JRPC02000013">
    <property type="protein sequence ID" value="TLE15787.1"/>
    <property type="molecule type" value="Genomic_DNA"/>
</dbReference>
<dbReference type="Proteomes" id="UP000029920">
    <property type="component" value="Unassembled WGS sequence"/>
</dbReference>
<dbReference type="SUPFAM" id="SSF142695">
    <property type="entry name" value="RibA-like"/>
    <property type="match status" value="1"/>
</dbReference>
<feature type="binding site" evidence="9">
    <location>
        <position position="72"/>
    </location>
    <ligand>
        <name>Zn(2+)</name>
        <dbReference type="ChEBI" id="CHEBI:29105"/>
        <note>catalytic</note>
    </ligand>
</feature>
<feature type="binding site" evidence="9">
    <location>
        <position position="59"/>
    </location>
    <ligand>
        <name>Zn(2+)</name>
        <dbReference type="ChEBI" id="CHEBI:29105"/>
        <note>catalytic</note>
    </ligand>
</feature>
<keyword evidence="4 9" id="KW-0547">Nucleotide-binding</keyword>
<dbReference type="RefSeq" id="WP_034552310.1">
    <property type="nucleotide sequence ID" value="NZ_JRPC02000013.1"/>
</dbReference>
<keyword evidence="3 9" id="KW-0479">Metal-binding</keyword>
<dbReference type="GO" id="GO:0008270">
    <property type="term" value="F:zinc ion binding"/>
    <property type="evidence" value="ECO:0007669"/>
    <property type="project" value="UniProtKB-UniRule"/>
</dbReference>
<proteinExistence type="inferred from homology"/>
<keyword evidence="7 9" id="KW-0342">GTP-binding</keyword>
<dbReference type="NCBIfam" id="NF001591">
    <property type="entry name" value="PRK00393.1"/>
    <property type="match status" value="1"/>
</dbReference>
<evidence type="ECO:0000256" key="4">
    <source>
        <dbReference type="ARBA" id="ARBA00022741"/>
    </source>
</evidence>
<evidence type="ECO:0000256" key="2">
    <source>
        <dbReference type="ARBA" id="ARBA00022619"/>
    </source>
</evidence>
<dbReference type="GO" id="GO:0009231">
    <property type="term" value="P:riboflavin biosynthetic process"/>
    <property type="evidence" value="ECO:0007669"/>
    <property type="project" value="UniProtKB-UniRule"/>
</dbReference>
<dbReference type="GO" id="GO:0005525">
    <property type="term" value="F:GTP binding"/>
    <property type="evidence" value="ECO:0007669"/>
    <property type="project" value="UniProtKB-KW"/>
</dbReference>
<comment type="caution">
    <text evidence="9">Lacks conserved residue(s) required for the propagation of feature annotation.</text>
</comment>
<dbReference type="GO" id="GO:0003935">
    <property type="term" value="F:GTP cyclohydrolase II activity"/>
    <property type="evidence" value="ECO:0007669"/>
    <property type="project" value="UniProtKB-UniRule"/>
</dbReference>
<comment type="caution">
    <text evidence="11">The sequence shown here is derived from an EMBL/GenBank/DDBJ whole genome shotgun (WGS) entry which is preliminary data.</text>
</comment>
<dbReference type="UniPathway" id="UPA00275">
    <property type="reaction ID" value="UER00400"/>
</dbReference>
<dbReference type="InterPro" id="IPR000926">
    <property type="entry name" value="RibA"/>
</dbReference>
<dbReference type="Gene3D" id="3.40.50.10990">
    <property type="entry name" value="GTP cyclohydrolase II"/>
    <property type="match status" value="1"/>
</dbReference>
<organism evidence="11 12">
    <name type="scientific">Helicobacter apodemus</name>
    <dbReference type="NCBI Taxonomy" id="135569"/>
    <lineage>
        <taxon>Bacteria</taxon>
        <taxon>Pseudomonadati</taxon>
        <taxon>Campylobacterota</taxon>
        <taxon>Epsilonproteobacteria</taxon>
        <taxon>Campylobacterales</taxon>
        <taxon>Helicobacteraceae</taxon>
        <taxon>Helicobacter</taxon>
    </lineage>
</organism>
<dbReference type="InterPro" id="IPR036144">
    <property type="entry name" value="RibA-like_sf"/>
</dbReference>
<feature type="domain" description="GTP cyclohydrolase II" evidence="10">
    <location>
        <begin position="8"/>
        <end position="163"/>
    </location>
</feature>
<comment type="cofactor">
    <cofactor evidence="9">
        <name>Zn(2+)</name>
        <dbReference type="ChEBI" id="CHEBI:29105"/>
    </cofactor>
    <text evidence="9">Binds 1 zinc ion per subunit.</text>
</comment>
<evidence type="ECO:0000256" key="8">
    <source>
        <dbReference type="ARBA" id="ARBA00049295"/>
    </source>
</evidence>
<protein>
    <recommendedName>
        <fullName evidence="9">GTP cyclohydrolase-2</fullName>
        <ecNumber evidence="9">3.5.4.25</ecNumber>
    </recommendedName>
    <alternativeName>
        <fullName evidence="9">GTP cyclohydrolase II</fullName>
    </alternativeName>
</protein>
<feature type="active site" description="Nucleophile" evidence="9">
    <location>
        <position position="132"/>
    </location>
</feature>
<keyword evidence="6 9" id="KW-0862">Zinc</keyword>
<dbReference type="InterPro" id="IPR032677">
    <property type="entry name" value="GTP_cyclohydro_II"/>
</dbReference>
<keyword evidence="2 9" id="KW-0686">Riboflavin biosynthesis</keyword>